<keyword evidence="1" id="KW-0472">Membrane</keyword>
<keyword evidence="3" id="KW-1185">Reference proteome</keyword>
<sequence>MISSFFSKTKPINYVVLSTFLVLFFLLYGIYGPVTSIFGDNYALNFLVLAALVIEMLIVNEIIRREKVTGFSSFAMLFFVMFLVVFPESMTDTNVVFCNFFLLLALWRLLAIKTIKNVKHKIFDASLFIGIASLFVDWSLIFLTLVFLVINLYDRATFKNWFIPFVAIITLGILTITSFHLYDNLIFLKEHYRFQMNFLSEDFKRFEMIKSIVFVFISLVVMTLVFLKLRQRGSGKLLALRILFFSFLLASVILLVSVKGERAALLGFFPVSVFITNYLESFEQNRYKEVAIVILLFLPFFILGVQLSS</sequence>
<dbReference type="OrthoDB" id="1439867at2"/>
<dbReference type="EMBL" id="PVYX01000001">
    <property type="protein sequence ID" value="PRX56943.1"/>
    <property type="molecule type" value="Genomic_DNA"/>
</dbReference>
<evidence type="ECO:0000256" key="1">
    <source>
        <dbReference type="SAM" id="Phobius"/>
    </source>
</evidence>
<feature type="transmembrane region" description="Helical" evidence="1">
    <location>
        <begin position="93"/>
        <end position="110"/>
    </location>
</feature>
<feature type="transmembrane region" description="Helical" evidence="1">
    <location>
        <begin position="238"/>
        <end position="256"/>
    </location>
</feature>
<dbReference type="Proteomes" id="UP000237640">
    <property type="component" value="Unassembled WGS sequence"/>
</dbReference>
<organism evidence="2 3">
    <name type="scientific">Flagellimonas meridianipacifica</name>
    <dbReference type="NCBI Taxonomy" id="1080225"/>
    <lineage>
        <taxon>Bacteria</taxon>
        <taxon>Pseudomonadati</taxon>
        <taxon>Bacteroidota</taxon>
        <taxon>Flavobacteriia</taxon>
        <taxon>Flavobacteriales</taxon>
        <taxon>Flavobacteriaceae</taxon>
        <taxon>Flagellimonas</taxon>
    </lineage>
</organism>
<feature type="transmembrane region" description="Helical" evidence="1">
    <location>
        <begin position="43"/>
        <end position="63"/>
    </location>
</feature>
<keyword evidence="1" id="KW-1133">Transmembrane helix</keyword>
<name>A0A2T0MH94_9FLAO</name>
<proteinExistence type="predicted"/>
<evidence type="ECO:0000313" key="3">
    <source>
        <dbReference type="Proteomes" id="UP000237640"/>
    </source>
</evidence>
<reference evidence="2 3" key="1">
    <citation type="submission" date="2018-03" db="EMBL/GenBank/DDBJ databases">
        <title>Genomic Encyclopedia of Archaeal and Bacterial Type Strains, Phase II (KMG-II): from individual species to whole genera.</title>
        <authorList>
            <person name="Goeker M."/>
        </authorList>
    </citation>
    <scope>NUCLEOTIDE SEQUENCE [LARGE SCALE GENOMIC DNA]</scope>
    <source>
        <strain evidence="2 3">DSM 25027</strain>
    </source>
</reference>
<feature type="transmembrane region" description="Helical" evidence="1">
    <location>
        <begin position="291"/>
        <end position="308"/>
    </location>
</feature>
<evidence type="ECO:0000313" key="2">
    <source>
        <dbReference type="EMBL" id="PRX56943.1"/>
    </source>
</evidence>
<feature type="transmembrane region" description="Helical" evidence="1">
    <location>
        <begin position="208"/>
        <end position="226"/>
    </location>
</feature>
<feature type="transmembrane region" description="Helical" evidence="1">
    <location>
        <begin position="70"/>
        <end position="87"/>
    </location>
</feature>
<comment type="caution">
    <text evidence="2">The sequence shown here is derived from an EMBL/GenBank/DDBJ whole genome shotgun (WGS) entry which is preliminary data.</text>
</comment>
<dbReference type="RefSeq" id="WP_106143874.1">
    <property type="nucleotide sequence ID" value="NZ_PVYX01000001.1"/>
</dbReference>
<feature type="transmembrane region" description="Helical" evidence="1">
    <location>
        <begin position="162"/>
        <end position="187"/>
    </location>
</feature>
<feature type="transmembrane region" description="Helical" evidence="1">
    <location>
        <begin position="122"/>
        <end position="150"/>
    </location>
</feature>
<feature type="transmembrane region" description="Helical" evidence="1">
    <location>
        <begin position="263"/>
        <end position="279"/>
    </location>
</feature>
<accession>A0A2T0MH94</accession>
<keyword evidence="1" id="KW-0812">Transmembrane</keyword>
<protein>
    <submittedName>
        <fullName evidence="2">Uncharacterized protein</fullName>
    </submittedName>
</protein>
<feature type="transmembrane region" description="Helical" evidence="1">
    <location>
        <begin position="12"/>
        <end position="31"/>
    </location>
</feature>
<gene>
    <name evidence="2" type="ORF">CLV81_0944</name>
</gene>
<dbReference type="AlphaFoldDB" id="A0A2T0MH94"/>